<dbReference type="Proteomes" id="UP001209553">
    <property type="component" value="Unassembled WGS sequence"/>
</dbReference>
<dbReference type="NCBIfam" id="NF040982">
    <property type="entry name" value="ComGD"/>
    <property type="match status" value="1"/>
</dbReference>
<dbReference type="EMBL" id="JAOPKZ010000010">
    <property type="protein sequence ID" value="MCU5746361.1"/>
    <property type="molecule type" value="Genomic_DNA"/>
</dbReference>
<protein>
    <submittedName>
        <fullName evidence="2">Competence type IV pilus minor pilin ComGD</fullName>
    </submittedName>
</protein>
<keyword evidence="1" id="KW-0472">Membrane</keyword>
<evidence type="ECO:0000256" key="1">
    <source>
        <dbReference type="SAM" id="Phobius"/>
    </source>
</evidence>
<gene>
    <name evidence="2" type="primary">comGD</name>
    <name evidence="2" type="ORF">N9R04_06475</name>
</gene>
<dbReference type="PIRSF" id="PIRSF021292">
    <property type="entry name" value="Competence_ComGD"/>
    <property type="match status" value="1"/>
</dbReference>
<dbReference type="InterPro" id="IPR016785">
    <property type="entry name" value="ComGD"/>
</dbReference>
<accession>A0ABT2QQV7</accession>
<reference evidence="2 3" key="1">
    <citation type="journal article" date="2023" name="Int. J. Syst. Evol. Microbiol.">
        <title>Streptococcus sciuri sp. nov., Staphylococcus marylandisciuri sp. nov. and Staphylococcus americanisciuri sp. nov., isolated from faeces of eastern grey squirrel (Sciurus carolinensis).</title>
        <authorList>
            <person name="Volokhov D.V."/>
            <person name="Zagorodnyaya T.A."/>
            <person name="Furtak V.A."/>
            <person name="Nattanmai G."/>
            <person name="Randall L."/>
            <person name="Jose S."/>
            <person name="Gao Y."/>
            <person name="Eisenberg T."/>
            <person name="Delmonte P."/>
            <person name="Blom J."/>
            <person name="Mitchell K.K."/>
        </authorList>
    </citation>
    <scope>NUCLEOTIDE SEQUENCE [LARGE SCALE GENOMIC DNA]</scope>
    <source>
        <strain evidence="2 3">SQ8-PEA</strain>
    </source>
</reference>
<feature type="transmembrane region" description="Helical" evidence="1">
    <location>
        <begin position="9"/>
        <end position="27"/>
    </location>
</feature>
<evidence type="ECO:0000313" key="3">
    <source>
        <dbReference type="Proteomes" id="UP001209553"/>
    </source>
</evidence>
<comment type="caution">
    <text evidence="2">The sequence shown here is derived from an EMBL/GenBank/DDBJ whole genome shotgun (WGS) entry which is preliminary data.</text>
</comment>
<sequence>MLNSNCKGFTYIETLFVMLIISILLYIQAPSSKINYQFNKSDHKNIAQLITHFNLYKSLAIKKKHSIVLYFHKGANRIKVKEEGNKKEDYIFLSKGFIDNRSNLNYINFDKKGHINQFGSLYININSNVYRIIFHIEKGRIRFEKA</sequence>
<keyword evidence="1" id="KW-1133">Transmembrane helix</keyword>
<organism evidence="2 3">
    <name type="scientific">Staphylococcus marylandisciuri</name>
    <dbReference type="NCBI Taxonomy" id="2981529"/>
    <lineage>
        <taxon>Bacteria</taxon>
        <taxon>Bacillati</taxon>
        <taxon>Bacillota</taxon>
        <taxon>Bacilli</taxon>
        <taxon>Bacillales</taxon>
        <taxon>Staphylococcaceae</taxon>
        <taxon>Staphylococcus</taxon>
    </lineage>
</organism>
<keyword evidence="3" id="KW-1185">Reference proteome</keyword>
<keyword evidence="1" id="KW-0812">Transmembrane</keyword>
<proteinExistence type="predicted"/>
<evidence type="ECO:0000313" key="2">
    <source>
        <dbReference type="EMBL" id="MCU5746361.1"/>
    </source>
</evidence>
<name>A0ABT2QQV7_9STAP</name>